<evidence type="ECO:0000313" key="3">
    <source>
        <dbReference type="Proteomes" id="UP000005510"/>
    </source>
</evidence>
<reference evidence="2 3" key="2">
    <citation type="submission" date="2008-10" db="EMBL/GenBank/DDBJ databases">
        <authorList>
            <person name="Fulton L."/>
            <person name="Clifton S."/>
            <person name="Fulton B."/>
            <person name="Xu J."/>
            <person name="Minx P."/>
            <person name="Pepin K.H."/>
            <person name="Johnson M."/>
            <person name="Bhonagiri V."/>
            <person name="Nash W.E."/>
            <person name="Mardis E.R."/>
            <person name="Wilson R.K."/>
        </authorList>
    </citation>
    <scope>NUCLEOTIDE SEQUENCE [LARGE SCALE GENOMIC DNA]</scope>
    <source>
        <strain evidence="2 3">DSM 18315</strain>
    </source>
</reference>
<name>B7BFN5_9BACT</name>
<keyword evidence="1" id="KW-0812">Transmembrane</keyword>
<dbReference type="Proteomes" id="UP000005510">
    <property type="component" value="Unassembled WGS sequence"/>
</dbReference>
<sequence>MKKEAVLHILHLFLIVLCFCRRLIYSMLLFLTMIVMIDE</sequence>
<feature type="transmembrane region" description="Helical" evidence="1">
    <location>
        <begin position="12"/>
        <end position="37"/>
    </location>
</feature>
<gene>
    <name evidence="2" type="ORF">PRABACTJOHN_03865</name>
</gene>
<dbReference type="EMBL" id="ABYH01000388">
    <property type="protein sequence ID" value="EEC94735.1"/>
    <property type="molecule type" value="Genomic_DNA"/>
</dbReference>
<keyword evidence="1" id="KW-1133">Transmembrane helix</keyword>
<dbReference type="HOGENOM" id="CLU_3314037_0_0_10"/>
<dbReference type="AlphaFoldDB" id="B7BFN5"/>
<keyword evidence="1" id="KW-0472">Membrane</keyword>
<comment type="caution">
    <text evidence="2">The sequence shown here is derived from an EMBL/GenBank/DDBJ whole genome shotgun (WGS) entry which is preliminary data.</text>
</comment>
<protein>
    <submittedName>
        <fullName evidence="2">Uncharacterized protein</fullName>
    </submittedName>
</protein>
<reference evidence="2 3" key="1">
    <citation type="submission" date="2008-10" db="EMBL/GenBank/DDBJ databases">
        <title>Draft genome sequence of Parabacteroides johnsonii (DSM 18315).</title>
        <authorList>
            <person name="Sudarsanam P."/>
            <person name="Ley R."/>
            <person name="Guruge J."/>
            <person name="Turnbaugh P.J."/>
            <person name="Mahowald M."/>
            <person name="Liep D."/>
            <person name="Gordon J."/>
        </authorList>
    </citation>
    <scope>NUCLEOTIDE SEQUENCE [LARGE SCALE GENOMIC DNA]</scope>
    <source>
        <strain evidence="2 3">DSM 18315</strain>
    </source>
</reference>
<evidence type="ECO:0000313" key="2">
    <source>
        <dbReference type="EMBL" id="EEC94735.1"/>
    </source>
</evidence>
<organism evidence="2 3">
    <name type="scientific">Parabacteroides johnsonii DSM 18315</name>
    <dbReference type="NCBI Taxonomy" id="537006"/>
    <lineage>
        <taxon>Bacteria</taxon>
        <taxon>Pseudomonadati</taxon>
        <taxon>Bacteroidota</taxon>
        <taxon>Bacteroidia</taxon>
        <taxon>Bacteroidales</taxon>
        <taxon>Tannerellaceae</taxon>
        <taxon>Parabacteroides</taxon>
    </lineage>
</organism>
<accession>B7BFN5</accession>
<proteinExistence type="predicted"/>
<evidence type="ECO:0000256" key="1">
    <source>
        <dbReference type="SAM" id="Phobius"/>
    </source>
</evidence>